<reference evidence="1" key="1">
    <citation type="submission" date="2018-02" db="EMBL/GenBank/DDBJ databases">
        <title>Rhizophora mucronata_Transcriptome.</title>
        <authorList>
            <person name="Meera S.P."/>
            <person name="Sreeshan A."/>
            <person name="Augustine A."/>
        </authorList>
    </citation>
    <scope>NUCLEOTIDE SEQUENCE</scope>
    <source>
        <tissue evidence="1">Leaf</tissue>
    </source>
</reference>
<evidence type="ECO:0000313" key="1">
    <source>
        <dbReference type="EMBL" id="MBX27772.1"/>
    </source>
</evidence>
<protein>
    <submittedName>
        <fullName evidence="1">Uncharacterized protein</fullName>
    </submittedName>
</protein>
<accession>A0A2P2MC33</accession>
<sequence length="47" mass="5523">MFFTHTNRNGLLFASPLNLRYSSMHAKAPIVELTRLKNSWMPSFHLF</sequence>
<proteinExistence type="predicted"/>
<name>A0A2P2MC33_RHIMU</name>
<dbReference type="EMBL" id="GGEC01047288">
    <property type="protein sequence ID" value="MBX27772.1"/>
    <property type="molecule type" value="Transcribed_RNA"/>
</dbReference>
<dbReference type="AlphaFoldDB" id="A0A2P2MC33"/>
<organism evidence="1">
    <name type="scientific">Rhizophora mucronata</name>
    <name type="common">Asiatic mangrove</name>
    <dbReference type="NCBI Taxonomy" id="61149"/>
    <lineage>
        <taxon>Eukaryota</taxon>
        <taxon>Viridiplantae</taxon>
        <taxon>Streptophyta</taxon>
        <taxon>Embryophyta</taxon>
        <taxon>Tracheophyta</taxon>
        <taxon>Spermatophyta</taxon>
        <taxon>Magnoliopsida</taxon>
        <taxon>eudicotyledons</taxon>
        <taxon>Gunneridae</taxon>
        <taxon>Pentapetalae</taxon>
        <taxon>rosids</taxon>
        <taxon>fabids</taxon>
        <taxon>Malpighiales</taxon>
        <taxon>Rhizophoraceae</taxon>
        <taxon>Rhizophora</taxon>
    </lineage>
</organism>